<dbReference type="Proteomes" id="UP000093000">
    <property type="component" value="Unassembled WGS sequence"/>
</dbReference>
<gene>
    <name evidence="2" type="ORF">A0J61_04197</name>
</gene>
<evidence type="ECO:0000313" key="3">
    <source>
        <dbReference type="Proteomes" id="UP000093000"/>
    </source>
</evidence>
<dbReference type="InParanoid" id="A0A1C7NGU1"/>
<reference evidence="2 3" key="1">
    <citation type="submission" date="2016-03" db="EMBL/GenBank/DDBJ databases">
        <title>Choanephora cucurbitarum.</title>
        <authorList>
            <person name="Min B."/>
            <person name="Park H."/>
            <person name="Park J.-H."/>
            <person name="Shin H.-D."/>
            <person name="Choi I.-G."/>
        </authorList>
    </citation>
    <scope>NUCLEOTIDE SEQUENCE [LARGE SCALE GENOMIC DNA]</scope>
    <source>
        <strain evidence="2 3">KUS-F28377</strain>
    </source>
</reference>
<evidence type="ECO:0000256" key="1">
    <source>
        <dbReference type="SAM" id="Coils"/>
    </source>
</evidence>
<accession>A0A1C7NGU1</accession>
<name>A0A1C7NGU1_9FUNG</name>
<sequence length="187" mass="22074">MHPIVHSTSSSSHFKSKWILFKNWFAPDMTKRRPSECSTTSTHSCCCCHQQKTSSEDRLMVRCISSFRRRSSNASTETTESNQEQLMQQYHHRIEEEEKKLRQLFSLAEEELYCAKVSYGSAYYMGDRIAAKEAIEDYIQHYRNLLGHLDQSQLNPYISHHEATFRSEASYLKRAYERLPKHNQMDH</sequence>
<proteinExistence type="predicted"/>
<evidence type="ECO:0000313" key="2">
    <source>
        <dbReference type="EMBL" id="OBZ87766.1"/>
    </source>
</evidence>
<dbReference type="AlphaFoldDB" id="A0A1C7NGU1"/>
<comment type="caution">
    <text evidence="2">The sequence shown here is derived from an EMBL/GenBank/DDBJ whole genome shotgun (WGS) entry which is preliminary data.</text>
</comment>
<feature type="coiled-coil region" evidence="1">
    <location>
        <begin position="80"/>
        <end position="111"/>
    </location>
</feature>
<dbReference type="OrthoDB" id="273230at2759"/>
<protein>
    <submittedName>
        <fullName evidence="2">Uncharacterized protein</fullName>
    </submittedName>
</protein>
<dbReference type="EMBL" id="LUGH01000199">
    <property type="protein sequence ID" value="OBZ87766.1"/>
    <property type="molecule type" value="Genomic_DNA"/>
</dbReference>
<organism evidence="2 3">
    <name type="scientific">Choanephora cucurbitarum</name>
    <dbReference type="NCBI Taxonomy" id="101091"/>
    <lineage>
        <taxon>Eukaryota</taxon>
        <taxon>Fungi</taxon>
        <taxon>Fungi incertae sedis</taxon>
        <taxon>Mucoromycota</taxon>
        <taxon>Mucoromycotina</taxon>
        <taxon>Mucoromycetes</taxon>
        <taxon>Mucorales</taxon>
        <taxon>Mucorineae</taxon>
        <taxon>Choanephoraceae</taxon>
        <taxon>Choanephoroideae</taxon>
        <taxon>Choanephora</taxon>
    </lineage>
</organism>
<keyword evidence="1" id="KW-0175">Coiled coil</keyword>
<keyword evidence="3" id="KW-1185">Reference proteome</keyword>